<dbReference type="EMBL" id="JYDH01000021">
    <property type="protein sequence ID" value="KRY39006.1"/>
    <property type="molecule type" value="Genomic_DNA"/>
</dbReference>
<accession>A0A0V1BQG4</accession>
<reference evidence="1 2" key="1">
    <citation type="submission" date="2015-01" db="EMBL/GenBank/DDBJ databases">
        <title>Evolution of Trichinella species and genotypes.</title>
        <authorList>
            <person name="Korhonen P.K."/>
            <person name="Edoardo P."/>
            <person name="Giuseppe L.R."/>
            <person name="Gasser R.B."/>
        </authorList>
    </citation>
    <scope>NUCLEOTIDE SEQUENCE [LARGE SCALE GENOMIC DNA]</scope>
    <source>
        <strain evidence="1">ISS3</strain>
    </source>
</reference>
<name>A0A0V1BQG4_TRISP</name>
<proteinExistence type="predicted"/>
<comment type="caution">
    <text evidence="1">The sequence shown here is derived from an EMBL/GenBank/DDBJ whole genome shotgun (WGS) entry which is preliminary data.</text>
</comment>
<evidence type="ECO:0000313" key="1">
    <source>
        <dbReference type="EMBL" id="KRY39006.1"/>
    </source>
</evidence>
<evidence type="ECO:0000313" key="2">
    <source>
        <dbReference type="Proteomes" id="UP000054776"/>
    </source>
</evidence>
<organism evidence="1 2">
    <name type="scientific">Trichinella spiralis</name>
    <name type="common">Trichina worm</name>
    <dbReference type="NCBI Taxonomy" id="6334"/>
    <lineage>
        <taxon>Eukaryota</taxon>
        <taxon>Metazoa</taxon>
        <taxon>Ecdysozoa</taxon>
        <taxon>Nematoda</taxon>
        <taxon>Enoplea</taxon>
        <taxon>Dorylaimia</taxon>
        <taxon>Trichinellida</taxon>
        <taxon>Trichinellidae</taxon>
        <taxon>Trichinella</taxon>
    </lineage>
</organism>
<keyword evidence="2" id="KW-1185">Reference proteome</keyword>
<gene>
    <name evidence="1" type="ORF">T01_9628</name>
</gene>
<protein>
    <submittedName>
        <fullName evidence="1">Uncharacterized protein</fullName>
    </submittedName>
</protein>
<sequence length="75" mass="8278">MPETHRSVPACCRLVMNAPITRWGKEMALRGAATACYCPPPAFSLEMDLTEWMDTVEDFISSLVCHPPTKPLALA</sequence>
<dbReference type="AlphaFoldDB" id="A0A0V1BQG4"/>
<dbReference type="OrthoDB" id="7553636at2759"/>
<dbReference type="Proteomes" id="UP000054776">
    <property type="component" value="Unassembled WGS sequence"/>
</dbReference>